<dbReference type="InterPro" id="IPR036884">
    <property type="entry name" value="2Fe-2S-bd_dom_sf"/>
</dbReference>
<dbReference type="Gene3D" id="3.30.465.10">
    <property type="match status" value="1"/>
</dbReference>
<keyword evidence="10" id="KW-0560">Oxidoreductase</keyword>
<dbReference type="GO" id="GO:0005777">
    <property type="term" value="C:peroxisome"/>
    <property type="evidence" value="ECO:0007669"/>
    <property type="project" value="UniProtKB-SubCell"/>
</dbReference>
<name>A0A9J7E9S7_SPOLT</name>
<comment type="cofactor">
    <cofactor evidence="17">
        <name>Mo-molybdopterin</name>
        <dbReference type="ChEBI" id="CHEBI:71302"/>
    </cofactor>
    <text evidence="17">Binds 1 Mo-molybdopterin (Mo-MPT) cofactor per subunit.</text>
</comment>
<evidence type="ECO:0000256" key="6">
    <source>
        <dbReference type="ARBA" id="ARBA00022630"/>
    </source>
</evidence>
<dbReference type="GeneID" id="111356791"/>
<dbReference type="PANTHER" id="PTHR11908">
    <property type="entry name" value="XANTHINE DEHYDROGENASE"/>
    <property type="match status" value="1"/>
</dbReference>
<dbReference type="InterPro" id="IPR016166">
    <property type="entry name" value="FAD-bd_PCMH"/>
</dbReference>
<dbReference type="GO" id="GO:0051537">
    <property type="term" value="F:2 iron, 2 sulfur cluster binding"/>
    <property type="evidence" value="ECO:0007669"/>
    <property type="project" value="UniProtKB-KW"/>
</dbReference>
<evidence type="ECO:0000313" key="21">
    <source>
        <dbReference type="RefSeq" id="XP_022827043.1"/>
    </source>
</evidence>
<dbReference type="FunFam" id="3.30.365.10:FF:000002">
    <property type="entry name" value="Xanthine dehydrogenase oxidase"/>
    <property type="match status" value="1"/>
</dbReference>
<evidence type="ECO:0000256" key="5">
    <source>
        <dbReference type="ARBA" id="ARBA00022505"/>
    </source>
</evidence>
<dbReference type="InterPro" id="IPR016208">
    <property type="entry name" value="Ald_Oxase/xanthine_DH-like"/>
</dbReference>
<feature type="binding site" evidence="17">
    <location>
        <position position="1029"/>
    </location>
    <ligand>
        <name>Mo-molybdopterin</name>
        <dbReference type="ChEBI" id="CHEBI:71302"/>
    </ligand>
    <ligandPart>
        <name>Mo</name>
        <dbReference type="ChEBI" id="CHEBI:28685"/>
    </ligandPart>
</feature>
<feature type="binding site" evidence="17">
    <location>
        <position position="41"/>
    </location>
    <ligand>
        <name>[2Fe-2S] cluster</name>
        <dbReference type="ChEBI" id="CHEBI:190135"/>
        <label>1</label>
    </ligand>
</feature>
<evidence type="ECO:0000256" key="9">
    <source>
        <dbReference type="ARBA" id="ARBA00022827"/>
    </source>
</evidence>
<dbReference type="InterPro" id="IPR046867">
    <property type="entry name" value="AldOxase/xan_DH_MoCoBD2"/>
</dbReference>
<dbReference type="SUPFAM" id="SSF54665">
    <property type="entry name" value="CO dehydrogenase molybdoprotein N-domain-like"/>
    <property type="match status" value="1"/>
</dbReference>
<reference evidence="21" key="1">
    <citation type="submission" date="2025-08" db="UniProtKB">
        <authorList>
            <consortium name="RefSeq"/>
        </authorList>
    </citation>
    <scope>IDENTIFICATION</scope>
    <source>
        <strain evidence="21">Ishihara</strain>
        <tissue evidence="21">Whole body</tissue>
    </source>
</reference>
<organism evidence="20 21">
    <name type="scientific">Spodoptera litura</name>
    <name type="common">Asian cotton leafworm</name>
    <dbReference type="NCBI Taxonomy" id="69820"/>
    <lineage>
        <taxon>Eukaryota</taxon>
        <taxon>Metazoa</taxon>
        <taxon>Ecdysozoa</taxon>
        <taxon>Arthropoda</taxon>
        <taxon>Hexapoda</taxon>
        <taxon>Insecta</taxon>
        <taxon>Pterygota</taxon>
        <taxon>Neoptera</taxon>
        <taxon>Endopterygota</taxon>
        <taxon>Lepidoptera</taxon>
        <taxon>Glossata</taxon>
        <taxon>Ditrysia</taxon>
        <taxon>Noctuoidea</taxon>
        <taxon>Noctuidae</taxon>
        <taxon>Amphipyrinae</taxon>
        <taxon>Spodoptera</taxon>
    </lineage>
</organism>
<comment type="cofactor">
    <cofactor evidence="17">
        <name>[2Fe-2S] cluster</name>
        <dbReference type="ChEBI" id="CHEBI:190135"/>
    </cofactor>
    <text evidence="17">Binds 2 [2Fe-2S] clusters.</text>
</comment>
<dbReference type="Pfam" id="PF03450">
    <property type="entry name" value="CO_deh_flav_C"/>
    <property type="match status" value="1"/>
</dbReference>
<dbReference type="Gene3D" id="1.10.150.120">
    <property type="entry name" value="[2Fe-2S]-binding domain"/>
    <property type="match status" value="1"/>
</dbReference>
<evidence type="ECO:0000256" key="2">
    <source>
        <dbReference type="ARBA" id="ARBA00004275"/>
    </source>
</evidence>
<proteinExistence type="inferred from homology"/>
<dbReference type="GO" id="GO:0005506">
    <property type="term" value="F:iron ion binding"/>
    <property type="evidence" value="ECO:0007669"/>
    <property type="project" value="InterPro"/>
</dbReference>
<comment type="similarity">
    <text evidence="3">Belongs to the xanthine dehydrogenase family.</text>
</comment>
<dbReference type="Gene3D" id="3.90.1170.50">
    <property type="entry name" value="Aldehyde oxidase/xanthine dehydrogenase, a/b hammerhead"/>
    <property type="match status" value="1"/>
</dbReference>
<dbReference type="OrthoDB" id="8300278at2759"/>
<keyword evidence="13" id="KW-0576">Peroxisome</keyword>
<dbReference type="Pfam" id="PF01315">
    <property type="entry name" value="Ald_Xan_dh_C"/>
    <property type="match status" value="1"/>
</dbReference>
<evidence type="ECO:0000256" key="13">
    <source>
        <dbReference type="ARBA" id="ARBA00023140"/>
    </source>
</evidence>
<dbReference type="RefSeq" id="XP_022827043.1">
    <property type="nucleotide sequence ID" value="XM_022971275.1"/>
</dbReference>
<evidence type="ECO:0000256" key="14">
    <source>
        <dbReference type="ARBA" id="ARBA00034078"/>
    </source>
</evidence>
<gene>
    <name evidence="21" type="primary">LOC111356791</name>
</gene>
<dbReference type="GO" id="GO:0016491">
    <property type="term" value="F:oxidoreductase activity"/>
    <property type="evidence" value="ECO:0007669"/>
    <property type="project" value="UniProtKB-KW"/>
</dbReference>
<evidence type="ECO:0000256" key="10">
    <source>
        <dbReference type="ARBA" id="ARBA00023002"/>
    </source>
</evidence>
<dbReference type="SUPFAM" id="SSF55447">
    <property type="entry name" value="CO dehydrogenase flavoprotein C-terminal domain-like"/>
    <property type="match status" value="1"/>
</dbReference>
<dbReference type="KEGG" id="sliu:111356791"/>
<dbReference type="SMART" id="SM01008">
    <property type="entry name" value="Ald_Xan_dh_C"/>
    <property type="match status" value="1"/>
</dbReference>
<dbReference type="InterPro" id="IPR005107">
    <property type="entry name" value="CO_DH_flav_C"/>
</dbReference>
<feature type="domain" description="2Fe-2S ferredoxin-type" evidence="18">
    <location>
        <begin position="1"/>
        <end position="79"/>
    </location>
</feature>
<dbReference type="InterPro" id="IPR002888">
    <property type="entry name" value="2Fe-2S-bd"/>
</dbReference>
<evidence type="ECO:0000256" key="11">
    <source>
        <dbReference type="ARBA" id="ARBA00023004"/>
    </source>
</evidence>
<dbReference type="FunFam" id="3.30.465.10:FF:000013">
    <property type="entry name" value="Aldehyde oxidase"/>
    <property type="match status" value="1"/>
</dbReference>
<feature type="binding site" evidence="17">
    <location>
        <position position="138"/>
    </location>
    <ligand>
        <name>[2Fe-2S] cluster</name>
        <dbReference type="ChEBI" id="CHEBI:190135"/>
        <label>2</label>
    </ligand>
</feature>
<dbReference type="InterPro" id="IPR008274">
    <property type="entry name" value="AldOxase/xan_DH_MoCoBD1"/>
</dbReference>
<comment type="cofactor">
    <cofactor evidence="14">
        <name>[2Fe-2S] cluster</name>
        <dbReference type="ChEBI" id="CHEBI:190135"/>
    </cofactor>
</comment>
<dbReference type="SUPFAM" id="SSF54292">
    <property type="entry name" value="2Fe-2S ferredoxin-like"/>
    <property type="match status" value="1"/>
</dbReference>
<dbReference type="Pfam" id="PF02738">
    <property type="entry name" value="MoCoBD_1"/>
    <property type="match status" value="1"/>
</dbReference>
<sequence length="1257" mass="140145">MALPHLMIVGCEVSSDVTLLDYLRLYAGLRGTKYMCREGGCGACIVSVHQPAGTPYAVNSCLMSITSCHGLEITTIEGLGNRLKGYHELQKKLADENGTQCGYCSPGWVMSMYSLLQGKPNISTLDIEKSLGSNICRCTGYRPILQAFKTFAADAPRQIHLQDIEDLKICNKTGETCNRSNCEDSEWCFVDLPAHKDDIIKIKLKDEKIWYRVQQVKDVFSILEKEGDDSYMLVCGNTARGAYPILYYPTAESNVLIDISGVQELKGYTLDQNLIVNAGTTLTEFLQILKTVAKEEYFGYLQKIHDHVEKVAHVAVRNVATIAGNLMIQYQHHWFPSDIFLLLETIGAQVTIQTCNEKNTLTMQEFLKLNMRGKVIRNVMLPPMCGDCHLFTFKIMPRSLNSVAVINAGYLYKLNSDNIVKCARIVYRCLSPSFIRATATEHFLIGKKLFSNETLSSALRILEEELIVEDNPPAPSVEYRKKTALALFYKGLLKLSPGSNLQARYKSGAINLPDTRPVSRAIQLFDTNPAMWPITKPIPKTEALIQCAGEAFYTEDIPTLPNEVFCAFALSTVAIGDIESIDASEALAHPGVIAFYTAKDIPGTNTFFISMSEKYNAVNEEVVASTSVSYFNQAIGIVVAESRSIAEKAAKLVKVTYTNVRKPILDMEQTINDSSRTSLYTTIDATETGKDVVQVIKGNNAMNGQYHFTMETLTSVVIPSDEGLNVYSATQSIETVQVLISKALNIDQNRIDVHVRLVGGGYGLKLSRGVQGAVAAALVATKLNRPCRIIQSLTTTTRTLGKRTPSYSDFEAGVNSSGIIQYIKFRLFENVGYLIKEVLLNRDGIGQFNNAYNRSCWSYKNLNTITDAPRNIAMRAPGTFEHVAMAEFVIEQIAYEMNLDPLDVRMSNLDTKYRNDMKEVVNYVMDKSDYATRRKMVNQFNAENRWKKRGLRFSFMRWTPIAGVNMPVNLSVYRGDGSVAITHGGIEMGQGVNTKAMQVAAYMLNIPIEKIQIKENNTVIGPNASGSGGNVISQNVLLGVRIACQQLLDRLKPIRDQMDNPTWEELITKAYNDNVDLQAHGYTRTDEKFAYDIYGVTLAEVELDVLTGEFELLRVDLCQDVGQSVSPEIDIGQVEGAFMTGIGFWTCEDLVYAPTGELLTDRTWNYHVPLTRDIPQDWRVYFRKNSYTNDLIFGSKNIGEPPICMAVVVALALREAIVAARLESGIPSTKWFREDGPYTVDRNFLLSSTNTADFKFN</sequence>
<dbReference type="AlphaFoldDB" id="A0A9J7E9S7"/>
<dbReference type="CDD" id="cd00207">
    <property type="entry name" value="fer2"/>
    <property type="match status" value="1"/>
</dbReference>
<feature type="binding site" evidence="17">
    <location>
        <position position="731"/>
    </location>
    <ligand>
        <name>Mo-molybdopterin</name>
        <dbReference type="ChEBI" id="CHEBI:71302"/>
    </ligand>
    <ligandPart>
        <name>Mo</name>
        <dbReference type="ChEBI" id="CHEBI:28685"/>
    </ligandPart>
</feature>
<dbReference type="PROSITE" id="PS51387">
    <property type="entry name" value="FAD_PCMH"/>
    <property type="match status" value="1"/>
</dbReference>
<dbReference type="InterPro" id="IPR012675">
    <property type="entry name" value="Beta-grasp_dom_sf"/>
</dbReference>
<dbReference type="Gene3D" id="3.10.20.30">
    <property type="match status" value="1"/>
</dbReference>
<evidence type="ECO:0000256" key="16">
    <source>
        <dbReference type="PIRSR" id="PIRSR000127-2"/>
    </source>
</evidence>
<dbReference type="GO" id="GO:0071949">
    <property type="term" value="F:FAD binding"/>
    <property type="evidence" value="ECO:0007669"/>
    <property type="project" value="InterPro"/>
</dbReference>
<feature type="binding site" evidence="17">
    <location>
        <position position="136"/>
    </location>
    <ligand>
        <name>[2Fe-2S] cluster</name>
        <dbReference type="ChEBI" id="CHEBI:190135"/>
        <label>2</label>
    </ligand>
</feature>
<dbReference type="PIRSF" id="PIRSF000127">
    <property type="entry name" value="Xanthine_DH"/>
    <property type="match status" value="1"/>
</dbReference>
<evidence type="ECO:0000256" key="17">
    <source>
        <dbReference type="PIRSR" id="PIRSR000127-3"/>
    </source>
</evidence>
<feature type="binding site" evidence="17">
    <location>
        <position position="61"/>
    </location>
    <ligand>
        <name>[2Fe-2S] cluster</name>
        <dbReference type="ChEBI" id="CHEBI:190135"/>
        <label>1</label>
    </ligand>
</feature>
<dbReference type="PROSITE" id="PS51085">
    <property type="entry name" value="2FE2S_FER_2"/>
    <property type="match status" value="1"/>
</dbReference>
<feature type="binding site" evidence="17">
    <location>
        <position position="875"/>
    </location>
    <ligand>
        <name>Mo-molybdopterin</name>
        <dbReference type="ChEBI" id="CHEBI:71302"/>
    </ligand>
    <ligandPart>
        <name>Mo</name>
        <dbReference type="ChEBI" id="CHEBI:28685"/>
    </ligandPart>
</feature>
<evidence type="ECO:0000256" key="3">
    <source>
        <dbReference type="ARBA" id="ARBA00006849"/>
    </source>
</evidence>
<dbReference type="Gene3D" id="3.30.365.10">
    <property type="entry name" value="Aldehyde oxidase/xanthine dehydrogenase, molybdopterin binding domain"/>
    <property type="match status" value="4"/>
</dbReference>
<keyword evidence="12 17" id="KW-0411">Iron-sulfur</keyword>
<evidence type="ECO:0000256" key="1">
    <source>
        <dbReference type="ARBA" id="ARBA00001974"/>
    </source>
</evidence>
<keyword evidence="9 16" id="KW-0274">FAD</keyword>
<keyword evidence="20" id="KW-1185">Reference proteome</keyword>
<dbReference type="InterPro" id="IPR002346">
    <property type="entry name" value="Mopterin_DH_FAD-bd"/>
</dbReference>
<dbReference type="InterPro" id="IPR036683">
    <property type="entry name" value="CO_DH_flav_C_dom_sf"/>
</dbReference>
<keyword evidence="5 17" id="KW-0500">Molybdenum</keyword>
<evidence type="ECO:0000256" key="12">
    <source>
        <dbReference type="ARBA" id="ARBA00023014"/>
    </source>
</evidence>
<dbReference type="PANTHER" id="PTHR11908:SF132">
    <property type="entry name" value="ALDEHYDE OXIDASE 1-RELATED"/>
    <property type="match status" value="1"/>
</dbReference>
<dbReference type="InterPro" id="IPR016169">
    <property type="entry name" value="FAD-bd_PCMH_sub2"/>
</dbReference>
<comment type="subcellular location">
    <subcellularLocation>
        <location evidence="2">Peroxisome</location>
    </subcellularLocation>
</comment>
<evidence type="ECO:0000259" key="18">
    <source>
        <dbReference type="PROSITE" id="PS51085"/>
    </source>
</evidence>
<dbReference type="InterPro" id="IPR036856">
    <property type="entry name" value="Ald_Oxase/Xan_DH_a/b_sf"/>
</dbReference>
<feature type="binding site" evidence="17">
    <location>
        <position position="104"/>
    </location>
    <ligand>
        <name>[2Fe-2S] cluster</name>
        <dbReference type="ChEBI" id="CHEBI:190135"/>
        <label>2</label>
    </ligand>
</feature>
<keyword evidence="6" id="KW-0285">Flavoprotein</keyword>
<dbReference type="PROSITE" id="PS00197">
    <property type="entry name" value="2FE2S_FER_1"/>
    <property type="match status" value="1"/>
</dbReference>
<dbReference type="Pfam" id="PF00111">
    <property type="entry name" value="Fer2"/>
    <property type="match status" value="1"/>
</dbReference>
<evidence type="ECO:0000313" key="20">
    <source>
        <dbReference type="Proteomes" id="UP000301870"/>
    </source>
</evidence>
<dbReference type="InterPro" id="IPR036010">
    <property type="entry name" value="2Fe-2S_ferredoxin-like_sf"/>
</dbReference>
<evidence type="ECO:0000256" key="8">
    <source>
        <dbReference type="ARBA" id="ARBA00022723"/>
    </source>
</evidence>
<dbReference type="FunFam" id="3.30.365.10:FF:000001">
    <property type="entry name" value="Xanthine dehydrogenase oxidase"/>
    <property type="match status" value="1"/>
</dbReference>
<evidence type="ECO:0000256" key="4">
    <source>
        <dbReference type="ARBA" id="ARBA00011738"/>
    </source>
</evidence>
<dbReference type="Pfam" id="PF20256">
    <property type="entry name" value="MoCoBD_2"/>
    <property type="match status" value="1"/>
</dbReference>
<keyword evidence="7 17" id="KW-0001">2Fe-2S</keyword>
<protein>
    <submittedName>
        <fullName evidence="21">Xanthine dehydrogenase-like</fullName>
    </submittedName>
</protein>
<keyword evidence="8 17" id="KW-0479">Metal-binding</keyword>
<dbReference type="InterPro" id="IPR036318">
    <property type="entry name" value="FAD-bd_PCMH-like_sf"/>
</dbReference>
<dbReference type="SMART" id="SM01092">
    <property type="entry name" value="CO_deh_flav_C"/>
    <property type="match status" value="1"/>
</dbReference>
<evidence type="ECO:0000259" key="19">
    <source>
        <dbReference type="PROSITE" id="PS51387"/>
    </source>
</evidence>
<dbReference type="InterPro" id="IPR006058">
    <property type="entry name" value="2Fe2S_fd_BS"/>
</dbReference>
<accession>A0A9J7E9S7</accession>
<dbReference type="SUPFAM" id="SSF47741">
    <property type="entry name" value="CO dehydrogenase ISP C-domain like"/>
    <property type="match status" value="1"/>
</dbReference>
<feature type="active site" description="Proton acceptor" evidence="15">
    <location>
        <position position="1200"/>
    </location>
</feature>
<dbReference type="SUPFAM" id="SSF56176">
    <property type="entry name" value="FAD-binding/transporter-associated domain-like"/>
    <property type="match status" value="1"/>
</dbReference>
<comment type="subunit">
    <text evidence="4">Homodimer.</text>
</comment>
<dbReference type="Proteomes" id="UP000301870">
    <property type="component" value="Chromosome 23"/>
</dbReference>
<dbReference type="Pfam" id="PF01799">
    <property type="entry name" value="Fer2_2"/>
    <property type="match status" value="1"/>
</dbReference>
<comment type="cofactor">
    <cofactor evidence="1 16">
        <name>FAD</name>
        <dbReference type="ChEBI" id="CHEBI:57692"/>
    </cofactor>
</comment>
<dbReference type="InterPro" id="IPR037165">
    <property type="entry name" value="AldOxase/xan_DH_Mopterin-bd_sf"/>
</dbReference>
<dbReference type="Pfam" id="PF00941">
    <property type="entry name" value="FAD_binding_5"/>
    <property type="match status" value="1"/>
</dbReference>
<dbReference type="Gene3D" id="3.30.390.50">
    <property type="entry name" value="CO dehydrogenase flavoprotein, C-terminal domain"/>
    <property type="match status" value="1"/>
</dbReference>
<keyword evidence="11 17" id="KW-0408">Iron</keyword>
<dbReference type="InterPro" id="IPR001041">
    <property type="entry name" value="2Fe-2S_ferredoxin-type"/>
</dbReference>
<feature type="binding site" evidence="16">
    <location>
        <position position="394"/>
    </location>
    <ligand>
        <name>FAD</name>
        <dbReference type="ChEBI" id="CHEBI:57692"/>
    </ligand>
</feature>
<dbReference type="InterPro" id="IPR000674">
    <property type="entry name" value="Ald_Oxase/Xan_DH_a/b"/>
</dbReference>
<evidence type="ECO:0000256" key="7">
    <source>
        <dbReference type="ARBA" id="ARBA00022714"/>
    </source>
</evidence>
<dbReference type="SUPFAM" id="SSF56003">
    <property type="entry name" value="Molybdenum cofactor-binding domain"/>
    <property type="match status" value="1"/>
</dbReference>
<feature type="domain" description="FAD-binding PCMH-type" evidence="19">
    <location>
        <begin position="203"/>
        <end position="386"/>
    </location>
</feature>
<feature type="binding site" evidence="17">
    <location>
        <position position="101"/>
    </location>
    <ligand>
        <name>[2Fe-2S] cluster</name>
        <dbReference type="ChEBI" id="CHEBI:190135"/>
        <label>2</label>
    </ligand>
</feature>
<feature type="binding site" evidence="17">
    <location>
        <position position="44"/>
    </location>
    <ligand>
        <name>[2Fe-2S] cluster</name>
        <dbReference type="ChEBI" id="CHEBI:190135"/>
        <label>1</label>
    </ligand>
</feature>
<evidence type="ECO:0000256" key="15">
    <source>
        <dbReference type="PIRSR" id="PIRSR000127-1"/>
    </source>
</evidence>
<feature type="binding site" evidence="17">
    <location>
        <position position="36"/>
    </location>
    <ligand>
        <name>[2Fe-2S] cluster</name>
        <dbReference type="ChEBI" id="CHEBI:190135"/>
        <label>1</label>
    </ligand>
</feature>